<keyword evidence="3" id="KW-0997">Cell inner membrane</keyword>
<feature type="topological domain" description="Cytoplasmic" evidence="13">
    <location>
        <begin position="1"/>
        <end position="8"/>
    </location>
</feature>
<keyword evidence="6 13" id="KW-0479">Metal-binding</keyword>
<dbReference type="Proteomes" id="UP000005317">
    <property type="component" value="Unassembled WGS sequence"/>
</dbReference>
<evidence type="ECO:0000256" key="4">
    <source>
        <dbReference type="ARBA" id="ARBA00022617"/>
    </source>
</evidence>
<dbReference type="GO" id="GO:0017004">
    <property type="term" value="P:cytochrome complex assembly"/>
    <property type="evidence" value="ECO:0007669"/>
    <property type="project" value="UniProtKB-KW"/>
</dbReference>
<evidence type="ECO:0000256" key="9">
    <source>
        <dbReference type="ARBA" id="ARBA00022989"/>
    </source>
</evidence>
<dbReference type="OrthoDB" id="9793584at2"/>
<dbReference type="NCBIfam" id="NF009731">
    <property type="entry name" value="PRK13254.1-5"/>
    <property type="match status" value="1"/>
</dbReference>
<dbReference type="Gene3D" id="2.40.50.140">
    <property type="entry name" value="Nucleic acid-binding proteins"/>
    <property type="match status" value="1"/>
</dbReference>
<keyword evidence="2 13" id="KW-1003">Cell membrane</keyword>
<keyword evidence="10 13" id="KW-0408">Iron</keyword>
<evidence type="ECO:0000256" key="5">
    <source>
        <dbReference type="ARBA" id="ARBA00022692"/>
    </source>
</evidence>
<feature type="region of interest" description="Disordered" evidence="15">
    <location>
        <begin position="126"/>
        <end position="146"/>
    </location>
</feature>
<dbReference type="GO" id="GO:0017003">
    <property type="term" value="P:protein-heme linkage"/>
    <property type="evidence" value="ECO:0007669"/>
    <property type="project" value="UniProtKB-UniRule"/>
</dbReference>
<evidence type="ECO:0000256" key="6">
    <source>
        <dbReference type="ARBA" id="ARBA00022723"/>
    </source>
</evidence>
<comment type="function">
    <text evidence="12 13">Heme chaperone required for the biogenesis of c-type cytochromes. Transiently binds heme delivered by CcmC and transfers the heme to apo-cytochromes in a process facilitated by CcmF and CcmH.</text>
</comment>
<dbReference type="InterPro" id="IPR036127">
    <property type="entry name" value="CcmE-like_sf"/>
</dbReference>
<keyword evidence="11 13" id="KW-0472">Membrane</keyword>
<keyword evidence="17" id="KW-1185">Reference proteome</keyword>
<keyword evidence="7 13" id="KW-0201">Cytochrome c-type biogenesis</keyword>
<evidence type="ECO:0000313" key="16">
    <source>
        <dbReference type="EMBL" id="EIJ33850.1"/>
    </source>
</evidence>
<organism evidence="16 17">
    <name type="scientific">Thiothrix nivea (strain ATCC 35100 / DSM 5205 / JP2)</name>
    <dbReference type="NCBI Taxonomy" id="870187"/>
    <lineage>
        <taxon>Bacteria</taxon>
        <taxon>Pseudomonadati</taxon>
        <taxon>Pseudomonadota</taxon>
        <taxon>Gammaproteobacteria</taxon>
        <taxon>Thiotrichales</taxon>
        <taxon>Thiotrichaceae</taxon>
        <taxon>Thiothrix</taxon>
    </lineage>
</organism>
<evidence type="ECO:0000256" key="2">
    <source>
        <dbReference type="ARBA" id="ARBA00022475"/>
    </source>
</evidence>
<feature type="binding site" description="axial binding residue" evidence="13 14">
    <location>
        <position position="128"/>
    </location>
    <ligand>
        <name>heme</name>
        <dbReference type="ChEBI" id="CHEBI:30413"/>
    </ligand>
    <ligandPart>
        <name>Fe</name>
        <dbReference type="ChEBI" id="CHEBI:18248"/>
    </ligandPart>
</feature>
<comment type="similarity">
    <text evidence="13">Belongs to the CcmE/CycJ family.</text>
</comment>
<dbReference type="AlphaFoldDB" id="A0A656HEL3"/>
<dbReference type="SUPFAM" id="SSF82093">
    <property type="entry name" value="Heme chaperone CcmE"/>
    <property type="match status" value="1"/>
</dbReference>
<dbReference type="RefSeq" id="WP_002707798.1">
    <property type="nucleotide sequence ID" value="NZ_JH651384.1"/>
</dbReference>
<dbReference type="EMBL" id="JH651384">
    <property type="protein sequence ID" value="EIJ33850.1"/>
    <property type="molecule type" value="Genomic_DNA"/>
</dbReference>
<feature type="binding site" description="covalent" evidence="13 14">
    <location>
        <position position="124"/>
    </location>
    <ligand>
        <name>heme</name>
        <dbReference type="ChEBI" id="CHEBI:30413"/>
    </ligand>
</feature>
<keyword evidence="9 13" id="KW-1133">Transmembrane helix</keyword>
<feature type="compositionally biased region" description="Basic and acidic residues" evidence="15">
    <location>
        <begin position="137"/>
        <end position="146"/>
    </location>
</feature>
<evidence type="ECO:0000256" key="8">
    <source>
        <dbReference type="ARBA" id="ARBA00022968"/>
    </source>
</evidence>
<feature type="topological domain" description="Extracellular" evidence="13">
    <location>
        <begin position="30"/>
        <end position="146"/>
    </location>
</feature>
<evidence type="ECO:0000256" key="11">
    <source>
        <dbReference type="ARBA" id="ARBA00023136"/>
    </source>
</evidence>
<proteinExistence type="inferred from homology"/>
<keyword evidence="5 13" id="KW-0812">Transmembrane</keyword>
<evidence type="ECO:0000313" key="17">
    <source>
        <dbReference type="Proteomes" id="UP000005317"/>
    </source>
</evidence>
<name>A0A656HEL3_THINJ</name>
<dbReference type="NCBIfam" id="NF009729">
    <property type="entry name" value="PRK13254.1-3"/>
    <property type="match status" value="1"/>
</dbReference>
<protein>
    <recommendedName>
        <fullName evidence="13">Cytochrome c-type biogenesis protein CcmE</fullName>
    </recommendedName>
    <alternativeName>
        <fullName evidence="13">Cytochrome c maturation protein E</fullName>
    </alternativeName>
    <alternativeName>
        <fullName evidence="13">Heme chaperone CcmE</fullName>
    </alternativeName>
</protein>
<dbReference type="InterPro" id="IPR012340">
    <property type="entry name" value="NA-bd_OB-fold"/>
</dbReference>
<evidence type="ECO:0000256" key="12">
    <source>
        <dbReference type="ARBA" id="ARBA00056663"/>
    </source>
</evidence>
<dbReference type="InterPro" id="IPR004329">
    <property type="entry name" value="CcmE"/>
</dbReference>
<dbReference type="GO" id="GO:0020037">
    <property type="term" value="F:heme binding"/>
    <property type="evidence" value="ECO:0007669"/>
    <property type="project" value="InterPro"/>
</dbReference>
<evidence type="ECO:0000256" key="10">
    <source>
        <dbReference type="ARBA" id="ARBA00023004"/>
    </source>
</evidence>
<evidence type="ECO:0000256" key="7">
    <source>
        <dbReference type="ARBA" id="ARBA00022748"/>
    </source>
</evidence>
<evidence type="ECO:0000256" key="14">
    <source>
        <dbReference type="PIRSR" id="PIRSR604329-50"/>
    </source>
</evidence>
<dbReference type="PANTHER" id="PTHR34128:SF2">
    <property type="entry name" value="CYTOCHROME C-TYPE BIOGENESIS PROTEIN CCME HOMOLOG, MITOCHONDRIAL"/>
    <property type="match status" value="1"/>
</dbReference>
<dbReference type="NCBIfam" id="NF009727">
    <property type="entry name" value="PRK13254.1-1"/>
    <property type="match status" value="1"/>
</dbReference>
<keyword evidence="8 13" id="KW-0735">Signal-anchor</keyword>
<dbReference type="Pfam" id="PF03100">
    <property type="entry name" value="CcmE"/>
    <property type="match status" value="1"/>
</dbReference>
<reference evidence="17" key="1">
    <citation type="journal article" date="2011" name="Stand. Genomic Sci.">
        <title>Genome sequence of the filamentous, gliding Thiothrix nivea neotype strain (JP2(T)).</title>
        <authorList>
            <person name="Lapidus A."/>
            <person name="Nolan M."/>
            <person name="Lucas S."/>
            <person name="Glavina Del Rio T."/>
            <person name="Tice H."/>
            <person name="Cheng J.F."/>
            <person name="Tapia R."/>
            <person name="Han C."/>
            <person name="Goodwin L."/>
            <person name="Pitluck S."/>
            <person name="Liolios K."/>
            <person name="Pagani I."/>
            <person name="Ivanova N."/>
            <person name="Huntemann M."/>
            <person name="Mavromatis K."/>
            <person name="Mikhailova N."/>
            <person name="Pati A."/>
            <person name="Chen A."/>
            <person name="Palaniappan K."/>
            <person name="Land M."/>
            <person name="Brambilla E.M."/>
            <person name="Rohde M."/>
            <person name="Abt B."/>
            <person name="Verbarg S."/>
            <person name="Goker M."/>
            <person name="Bristow J."/>
            <person name="Eisen J.A."/>
            <person name="Markowitz V."/>
            <person name="Hugenholtz P."/>
            <person name="Kyrpides N.C."/>
            <person name="Klenk H.P."/>
            <person name="Woyke T."/>
        </authorList>
    </citation>
    <scope>NUCLEOTIDE SEQUENCE [LARGE SCALE GENOMIC DNA]</scope>
    <source>
        <strain evidence="17">ATCC 35100 / DSM 5205 / JP2</strain>
    </source>
</reference>
<evidence type="ECO:0000256" key="1">
    <source>
        <dbReference type="ARBA" id="ARBA00004533"/>
    </source>
</evidence>
<accession>A0A656HEL3</accession>
<sequence precursor="true">MTPVRKKRLWLILALVLGVGIAAALVLQAFNQNMMFYYSPKDIKAGQAPANHDFRVGGLVVEGTVKRDPNSLDVRFDLTDMTATVTVKYTGILPDLFREGQGIIARGRLLPDGVIEAQEVLAKHDENYMPPEVADSLPHKPGQEAK</sequence>
<keyword evidence="4 13" id="KW-0349">Heme</keyword>
<comment type="subcellular location">
    <subcellularLocation>
        <location evidence="1">Cell inner membrane</location>
    </subcellularLocation>
    <subcellularLocation>
        <location evidence="13">Cell membrane</location>
        <topology evidence="13">Single-pass type II membrane protein</topology>
    </subcellularLocation>
</comment>
<evidence type="ECO:0000256" key="15">
    <source>
        <dbReference type="SAM" id="MobiDB-lite"/>
    </source>
</evidence>
<dbReference type="GO" id="GO:0046872">
    <property type="term" value="F:metal ion binding"/>
    <property type="evidence" value="ECO:0007669"/>
    <property type="project" value="UniProtKB-KW"/>
</dbReference>
<evidence type="ECO:0000256" key="3">
    <source>
        <dbReference type="ARBA" id="ARBA00022519"/>
    </source>
</evidence>
<dbReference type="PANTHER" id="PTHR34128">
    <property type="entry name" value="CYTOCHROME C-TYPE BIOGENESIS PROTEIN CCME HOMOLOG, MITOCHONDRIAL"/>
    <property type="match status" value="1"/>
</dbReference>
<dbReference type="HAMAP" id="MF_01959">
    <property type="entry name" value="CcmE"/>
    <property type="match status" value="1"/>
</dbReference>
<dbReference type="GO" id="GO:0005886">
    <property type="term" value="C:plasma membrane"/>
    <property type="evidence" value="ECO:0007669"/>
    <property type="project" value="UniProtKB-SubCell"/>
</dbReference>
<evidence type="ECO:0000256" key="13">
    <source>
        <dbReference type="HAMAP-Rule" id="MF_01959"/>
    </source>
</evidence>
<dbReference type="FunFam" id="2.40.50.140:FF:000104">
    <property type="entry name" value="Cytochrome c-type biogenesis protein CcmE"/>
    <property type="match status" value="1"/>
</dbReference>
<gene>
    <name evidence="13" type="primary">ccmE</name>
    <name evidence="13" type="synonym">cycJ</name>
    <name evidence="16" type="ORF">Thini_1232</name>
</gene>